<dbReference type="SFLD" id="SFLDG01082">
    <property type="entry name" value="B12-binding_domain_containing"/>
    <property type="match status" value="1"/>
</dbReference>
<dbReference type="SFLD" id="SFLDG01061">
    <property type="entry name" value="methylthiotransferase"/>
    <property type="match status" value="1"/>
</dbReference>
<dbReference type="InterPro" id="IPR005839">
    <property type="entry name" value="Methylthiotransferase"/>
</dbReference>
<keyword evidence="8" id="KW-0819">tRNA processing</keyword>
<dbReference type="Gene3D" id="3.80.30.20">
    <property type="entry name" value="tm_1862 like domain"/>
    <property type="match status" value="1"/>
</dbReference>
<dbReference type="EMBL" id="VUMD01000002">
    <property type="protein sequence ID" value="MSS35437.1"/>
    <property type="molecule type" value="Genomic_DNA"/>
</dbReference>
<dbReference type="PROSITE" id="PS01278">
    <property type="entry name" value="MTTASE_RADICAL"/>
    <property type="match status" value="1"/>
</dbReference>
<feature type="domain" description="Radical SAM core" evidence="17">
    <location>
        <begin position="142"/>
        <end position="382"/>
    </location>
</feature>
<dbReference type="SMART" id="SM00729">
    <property type="entry name" value="Elp3"/>
    <property type="match status" value="1"/>
</dbReference>
<keyword evidence="10" id="KW-0408">Iron</keyword>
<dbReference type="InterPro" id="IPR006638">
    <property type="entry name" value="Elp3/MiaA/NifB-like_rSAM"/>
</dbReference>
<dbReference type="SUPFAM" id="SSF102114">
    <property type="entry name" value="Radical SAM enzymes"/>
    <property type="match status" value="1"/>
</dbReference>
<dbReference type="PANTHER" id="PTHR43020">
    <property type="entry name" value="CDK5 REGULATORY SUBUNIT-ASSOCIATED PROTEIN 1"/>
    <property type="match status" value="1"/>
</dbReference>
<evidence type="ECO:0000313" key="18">
    <source>
        <dbReference type="EMBL" id="MSS35437.1"/>
    </source>
</evidence>
<evidence type="ECO:0000256" key="5">
    <source>
        <dbReference type="ARBA" id="ARBA00022490"/>
    </source>
</evidence>
<dbReference type="GO" id="GO:0046872">
    <property type="term" value="F:metal ion binding"/>
    <property type="evidence" value="ECO:0007669"/>
    <property type="project" value="UniProtKB-KW"/>
</dbReference>
<organism evidence="18 19">
    <name type="scientific">Clostridium porci</name>
    <dbReference type="NCBI Taxonomy" id="2605778"/>
    <lineage>
        <taxon>Bacteria</taxon>
        <taxon>Bacillati</taxon>
        <taxon>Bacillota</taxon>
        <taxon>Clostridia</taxon>
        <taxon>Eubacteriales</taxon>
        <taxon>Clostridiaceae</taxon>
        <taxon>Clostridium</taxon>
    </lineage>
</organism>
<dbReference type="PROSITE" id="PS51918">
    <property type="entry name" value="RADICAL_SAM"/>
    <property type="match status" value="1"/>
</dbReference>
<evidence type="ECO:0000256" key="15">
    <source>
        <dbReference type="ARBA" id="ARBA00069898"/>
    </source>
</evidence>
<protein>
    <recommendedName>
        <fullName evidence="15">Threonylcarbamoyladenosine tRNA methylthiotransferase MtaB</fullName>
        <ecNumber evidence="3">2.8.4.5</ecNumber>
    </recommendedName>
    <alternativeName>
        <fullName evidence="12">tRNA-t(6)A37 methylthiotransferase</fullName>
    </alternativeName>
</protein>
<evidence type="ECO:0000259" key="16">
    <source>
        <dbReference type="PROSITE" id="PS51449"/>
    </source>
</evidence>
<dbReference type="NCBIfam" id="TIGR01579">
    <property type="entry name" value="MiaB-like-C"/>
    <property type="match status" value="1"/>
</dbReference>
<comment type="cofactor">
    <cofactor evidence="1">
        <name>[4Fe-4S] cluster</name>
        <dbReference type="ChEBI" id="CHEBI:49883"/>
    </cofactor>
</comment>
<dbReference type="InterPro" id="IPR006467">
    <property type="entry name" value="MiaB-like_bact"/>
</dbReference>
<dbReference type="Gene3D" id="3.40.50.12160">
    <property type="entry name" value="Methylthiotransferase, N-terminal domain"/>
    <property type="match status" value="1"/>
</dbReference>
<dbReference type="GO" id="GO:0035597">
    <property type="term" value="F:tRNA-2-methylthio-N(6)-dimethylallyladenosine(37) synthase activity"/>
    <property type="evidence" value="ECO:0007669"/>
    <property type="project" value="TreeGrafter"/>
</dbReference>
<comment type="catalytic activity">
    <reaction evidence="13">
        <text>N(6)-L-threonylcarbamoyladenosine(37) in tRNA + (sulfur carrier)-SH + AH2 + 2 S-adenosyl-L-methionine = 2-methylsulfanyl-N(6)-L-threonylcarbamoyladenosine(37) in tRNA + (sulfur carrier)-H + 5'-deoxyadenosine + L-methionine + A + S-adenosyl-L-homocysteine + 2 H(+)</text>
        <dbReference type="Rhea" id="RHEA:37075"/>
        <dbReference type="Rhea" id="RHEA-COMP:10163"/>
        <dbReference type="Rhea" id="RHEA-COMP:11092"/>
        <dbReference type="Rhea" id="RHEA-COMP:14737"/>
        <dbReference type="Rhea" id="RHEA-COMP:14739"/>
        <dbReference type="ChEBI" id="CHEBI:13193"/>
        <dbReference type="ChEBI" id="CHEBI:15378"/>
        <dbReference type="ChEBI" id="CHEBI:17319"/>
        <dbReference type="ChEBI" id="CHEBI:17499"/>
        <dbReference type="ChEBI" id="CHEBI:29917"/>
        <dbReference type="ChEBI" id="CHEBI:57844"/>
        <dbReference type="ChEBI" id="CHEBI:57856"/>
        <dbReference type="ChEBI" id="CHEBI:59789"/>
        <dbReference type="ChEBI" id="CHEBI:64428"/>
        <dbReference type="ChEBI" id="CHEBI:74418"/>
        <dbReference type="ChEBI" id="CHEBI:74420"/>
        <dbReference type="EC" id="2.8.4.5"/>
    </reaction>
</comment>
<dbReference type="PROSITE" id="PS51449">
    <property type="entry name" value="MTTASE_N"/>
    <property type="match status" value="1"/>
</dbReference>
<evidence type="ECO:0000256" key="13">
    <source>
        <dbReference type="ARBA" id="ARBA00051661"/>
    </source>
</evidence>
<dbReference type="InterPro" id="IPR058240">
    <property type="entry name" value="rSAM_sf"/>
</dbReference>
<name>A0A7X2TB52_9CLOT</name>
<dbReference type="FunFam" id="3.40.50.12160:FF:000004">
    <property type="entry name" value="Threonylcarbamoyladenosine tRNA methylthiotransferase MtaB"/>
    <property type="match status" value="1"/>
</dbReference>
<evidence type="ECO:0000256" key="1">
    <source>
        <dbReference type="ARBA" id="ARBA00001966"/>
    </source>
</evidence>
<evidence type="ECO:0000256" key="14">
    <source>
        <dbReference type="ARBA" id="ARBA00061574"/>
    </source>
</evidence>
<dbReference type="InterPro" id="IPR020612">
    <property type="entry name" value="Methylthiotransferase_CS"/>
</dbReference>
<comment type="similarity">
    <text evidence="14">Belongs to the methylthiotransferase family. MtaB subfamily.</text>
</comment>
<gene>
    <name evidence="18" type="primary">mtaB</name>
    <name evidence="18" type="ORF">FYJ39_02275</name>
</gene>
<dbReference type="Pfam" id="PF00919">
    <property type="entry name" value="UPF0004"/>
    <property type="match status" value="1"/>
</dbReference>
<dbReference type="RefSeq" id="WP_154470855.1">
    <property type="nucleotide sequence ID" value="NZ_DBEWUL010000131.1"/>
</dbReference>
<dbReference type="SFLD" id="SFLDF00295">
    <property type="entry name" value="threonylcarbamoyladenosine_tRN"/>
    <property type="match status" value="1"/>
</dbReference>
<keyword evidence="7" id="KW-0949">S-adenosyl-L-methionine</keyword>
<dbReference type="Pfam" id="PF04055">
    <property type="entry name" value="Radical_SAM"/>
    <property type="match status" value="1"/>
</dbReference>
<keyword evidence="4" id="KW-0004">4Fe-4S</keyword>
<dbReference type="InterPro" id="IPR007197">
    <property type="entry name" value="rSAM"/>
</dbReference>
<accession>A0A7X2TB52</accession>
<evidence type="ECO:0000256" key="3">
    <source>
        <dbReference type="ARBA" id="ARBA00013273"/>
    </source>
</evidence>
<dbReference type="GO" id="GO:0035598">
    <property type="term" value="F:tRNA (N(6)-L-threonylcarbamoyladenosine(37)-C(2))-methylthiotransferase activity"/>
    <property type="evidence" value="ECO:0007669"/>
    <property type="project" value="UniProtKB-EC"/>
</dbReference>
<keyword evidence="19" id="KW-1185">Reference proteome</keyword>
<feature type="domain" description="MTTase N-terminal" evidence="16">
    <location>
        <begin position="2"/>
        <end position="114"/>
    </location>
</feature>
<evidence type="ECO:0000256" key="12">
    <source>
        <dbReference type="ARBA" id="ARBA00031213"/>
    </source>
</evidence>
<dbReference type="InterPro" id="IPR013848">
    <property type="entry name" value="Methylthiotransferase_N"/>
</dbReference>
<dbReference type="InterPro" id="IPR023404">
    <property type="entry name" value="rSAM_horseshoe"/>
</dbReference>
<evidence type="ECO:0000256" key="11">
    <source>
        <dbReference type="ARBA" id="ARBA00023014"/>
    </source>
</evidence>
<comment type="caution">
    <text evidence="18">The sequence shown here is derived from an EMBL/GenBank/DDBJ whole genome shotgun (WGS) entry which is preliminary data.</text>
</comment>
<evidence type="ECO:0000259" key="17">
    <source>
        <dbReference type="PROSITE" id="PS51918"/>
    </source>
</evidence>
<evidence type="ECO:0000256" key="7">
    <source>
        <dbReference type="ARBA" id="ARBA00022691"/>
    </source>
</evidence>
<dbReference type="AlphaFoldDB" id="A0A7X2TB52"/>
<keyword evidence="5" id="KW-0963">Cytoplasm</keyword>
<keyword evidence="6 18" id="KW-0808">Transferase</keyword>
<dbReference type="GO" id="GO:0051539">
    <property type="term" value="F:4 iron, 4 sulfur cluster binding"/>
    <property type="evidence" value="ECO:0007669"/>
    <property type="project" value="UniProtKB-KW"/>
</dbReference>
<evidence type="ECO:0000256" key="10">
    <source>
        <dbReference type="ARBA" id="ARBA00023004"/>
    </source>
</evidence>
<dbReference type="Proteomes" id="UP000429958">
    <property type="component" value="Unassembled WGS sequence"/>
</dbReference>
<proteinExistence type="inferred from homology"/>
<sequence length="456" mass="51883">MPKAALHNLGCKVNAYETESMQQQLEARGYEIVPFDQQADVYIINTCSVTNIADRKSRQMLHRAKKLNPQAVVVAAGCYVQVAADSLKKDDAVDIIIGNNKKGELADILDSYLKEGGRQEADLHLMDIAHEREYEALRLSRMSGYTRAFIKVQDGCNQFCSYCIIPYARGRVRSRQPESVIREVKELVSRGYKEVVITGIHLSSYGMEHKQEGPVQGGNWDHGPLLDLIKRMNGIQELERIRLGSLEPRIITEKFAGEMAAMPKLCPHFHLSLQSGCDETLRRMNRRYTTEDYLRRCGILRSCFQEPAITTDVIVGFPGETDQEFEQTREFLEQVRFYELHVFKYSKRAGTRAAVMPDQVPEPVKRERSDSLLRLGEEMSREYRSRFAGREISVLFEEAEEIKGRRYMTGFTPQYVKAALLLGSDASEKALSGQICRVRAGRLLDDQLLAVELEGK</sequence>
<evidence type="ECO:0000256" key="9">
    <source>
        <dbReference type="ARBA" id="ARBA00022723"/>
    </source>
</evidence>
<evidence type="ECO:0000313" key="19">
    <source>
        <dbReference type="Proteomes" id="UP000429958"/>
    </source>
</evidence>
<keyword evidence="9" id="KW-0479">Metal-binding</keyword>
<dbReference type="FunFam" id="3.80.30.20:FF:000001">
    <property type="entry name" value="tRNA-2-methylthio-N(6)-dimethylallyladenosine synthase 2"/>
    <property type="match status" value="1"/>
</dbReference>
<evidence type="ECO:0000256" key="6">
    <source>
        <dbReference type="ARBA" id="ARBA00022679"/>
    </source>
</evidence>
<evidence type="ECO:0000256" key="2">
    <source>
        <dbReference type="ARBA" id="ARBA00002399"/>
    </source>
</evidence>
<dbReference type="InterPro" id="IPR034557">
    <property type="entry name" value="ThrcA_tRNA_MEthiotransferase"/>
</dbReference>
<evidence type="ECO:0000256" key="4">
    <source>
        <dbReference type="ARBA" id="ARBA00022485"/>
    </source>
</evidence>
<dbReference type="PANTHER" id="PTHR43020:SF2">
    <property type="entry name" value="MITOCHONDRIAL TRNA METHYLTHIOTRANSFERASE CDK5RAP1"/>
    <property type="match status" value="1"/>
</dbReference>
<dbReference type="GO" id="GO:0005829">
    <property type="term" value="C:cytosol"/>
    <property type="evidence" value="ECO:0007669"/>
    <property type="project" value="TreeGrafter"/>
</dbReference>
<dbReference type="CDD" id="cd01335">
    <property type="entry name" value="Radical_SAM"/>
    <property type="match status" value="1"/>
</dbReference>
<comment type="function">
    <text evidence="2">Catalyzes the methylthiolation of N6-threonylcarbamoyladenosine (t(6)A), leading to the formation of 2-methylthio-N6-threonylcarbamoyladenosine (ms(2)t(6)A) at position 37 in tRNAs that read codons beginning with adenine.</text>
</comment>
<dbReference type="SFLD" id="SFLDS00029">
    <property type="entry name" value="Radical_SAM"/>
    <property type="match status" value="1"/>
</dbReference>
<evidence type="ECO:0000256" key="8">
    <source>
        <dbReference type="ARBA" id="ARBA00022694"/>
    </source>
</evidence>
<dbReference type="InterPro" id="IPR038135">
    <property type="entry name" value="Methylthiotransferase_N_sf"/>
</dbReference>
<keyword evidence="11" id="KW-0411">Iron-sulfur</keyword>
<dbReference type="EC" id="2.8.4.5" evidence="3"/>
<reference evidence="18 19" key="1">
    <citation type="submission" date="2019-08" db="EMBL/GenBank/DDBJ databases">
        <title>In-depth cultivation of the pig gut microbiome towards novel bacterial diversity and tailored functional studies.</title>
        <authorList>
            <person name="Wylensek D."/>
            <person name="Hitch T.C.A."/>
            <person name="Clavel T."/>
        </authorList>
    </citation>
    <scope>NUCLEOTIDE SEQUENCE [LARGE SCALE GENOMIC DNA]</scope>
    <source>
        <strain evidence="18 19">WCA-389-WT-23D1</strain>
    </source>
</reference>
<dbReference type="NCBIfam" id="TIGR00089">
    <property type="entry name" value="MiaB/RimO family radical SAM methylthiotransferase"/>
    <property type="match status" value="1"/>
</dbReference>